<comment type="caution">
    <text evidence="2">The sequence shown here is derived from an EMBL/GenBank/DDBJ whole genome shotgun (WGS) entry which is preliminary data.</text>
</comment>
<evidence type="ECO:0000256" key="1">
    <source>
        <dbReference type="SAM" id="MobiDB-lite"/>
    </source>
</evidence>
<accession>A0ABV7AFQ0</accession>
<organism evidence="2 3">
    <name type="scientific">Acidimangrovimonas pyrenivorans</name>
    <dbReference type="NCBI Taxonomy" id="2030798"/>
    <lineage>
        <taxon>Bacteria</taxon>
        <taxon>Pseudomonadati</taxon>
        <taxon>Pseudomonadota</taxon>
        <taxon>Alphaproteobacteria</taxon>
        <taxon>Rhodobacterales</taxon>
        <taxon>Paracoccaceae</taxon>
        <taxon>Acidimangrovimonas</taxon>
    </lineage>
</organism>
<feature type="compositionally biased region" description="Polar residues" evidence="1">
    <location>
        <begin position="85"/>
        <end position="96"/>
    </location>
</feature>
<keyword evidence="3" id="KW-1185">Reference proteome</keyword>
<dbReference type="RefSeq" id="WP_377832483.1">
    <property type="nucleotide sequence ID" value="NZ_JBHRSK010000004.1"/>
</dbReference>
<gene>
    <name evidence="2" type="ORF">ACFOES_07005</name>
</gene>
<proteinExistence type="predicted"/>
<reference evidence="3" key="1">
    <citation type="journal article" date="2019" name="Int. J. Syst. Evol. Microbiol.">
        <title>The Global Catalogue of Microorganisms (GCM) 10K type strain sequencing project: providing services to taxonomists for standard genome sequencing and annotation.</title>
        <authorList>
            <consortium name="The Broad Institute Genomics Platform"/>
            <consortium name="The Broad Institute Genome Sequencing Center for Infectious Disease"/>
            <person name="Wu L."/>
            <person name="Ma J."/>
        </authorList>
    </citation>
    <scope>NUCLEOTIDE SEQUENCE [LARGE SCALE GENOMIC DNA]</scope>
    <source>
        <strain evidence="3">KCTC 62192</strain>
    </source>
</reference>
<dbReference type="Proteomes" id="UP001595443">
    <property type="component" value="Unassembled WGS sequence"/>
</dbReference>
<evidence type="ECO:0000313" key="2">
    <source>
        <dbReference type="EMBL" id="MFC2967837.1"/>
    </source>
</evidence>
<dbReference type="EMBL" id="JBHRSK010000004">
    <property type="protein sequence ID" value="MFC2967837.1"/>
    <property type="molecule type" value="Genomic_DNA"/>
</dbReference>
<feature type="compositionally biased region" description="Basic residues" evidence="1">
    <location>
        <begin position="117"/>
        <end position="126"/>
    </location>
</feature>
<feature type="region of interest" description="Disordered" evidence="1">
    <location>
        <begin position="76"/>
        <end position="143"/>
    </location>
</feature>
<name>A0ABV7AFQ0_9RHOB</name>
<sequence length="143" mass="15695">MTEQISDRLLDRRLRNRVMEAVDILADGGLGLRAVGHADYFEIFHGCIPRREDGEMNTNSAINAAERAALPLMKRRGSLSEDQEQTSPLLLGQSSCPKGARPPEGGAERARLWGGRTRARRRRRAGRLTWASAPTSPPPVAPA</sequence>
<protein>
    <submittedName>
        <fullName evidence="2">Uncharacterized protein</fullName>
    </submittedName>
</protein>
<evidence type="ECO:0000313" key="3">
    <source>
        <dbReference type="Proteomes" id="UP001595443"/>
    </source>
</evidence>